<keyword evidence="7" id="KW-0349">Heme</keyword>
<evidence type="ECO:0000313" key="9">
    <source>
        <dbReference type="EMBL" id="CEJ59321.1"/>
    </source>
</evidence>
<organism evidence="9 10">
    <name type="scientific">Penicillium brasilianum</name>
    <dbReference type="NCBI Taxonomy" id="104259"/>
    <lineage>
        <taxon>Eukaryota</taxon>
        <taxon>Fungi</taxon>
        <taxon>Dikarya</taxon>
        <taxon>Ascomycota</taxon>
        <taxon>Pezizomycotina</taxon>
        <taxon>Eurotiomycetes</taxon>
        <taxon>Eurotiomycetidae</taxon>
        <taxon>Eurotiales</taxon>
        <taxon>Aspergillaceae</taxon>
        <taxon>Penicillium</taxon>
    </lineage>
</organism>
<gene>
    <name evidence="9" type="ORF">PMG11_07948</name>
</gene>
<keyword evidence="8" id="KW-0812">Transmembrane</keyword>
<dbReference type="PRINTS" id="PR00463">
    <property type="entry name" value="EP450I"/>
</dbReference>
<evidence type="ECO:0000256" key="4">
    <source>
        <dbReference type="ARBA" id="ARBA00023002"/>
    </source>
</evidence>
<keyword evidence="3 7" id="KW-0479">Metal-binding</keyword>
<accession>A0A0F7TU10</accession>
<comment type="similarity">
    <text evidence="2">Belongs to the cytochrome P450 family.</text>
</comment>
<dbReference type="CDD" id="cd11061">
    <property type="entry name" value="CYP67-like"/>
    <property type="match status" value="1"/>
</dbReference>
<feature type="transmembrane region" description="Helical" evidence="8">
    <location>
        <begin position="22"/>
        <end position="41"/>
    </location>
</feature>
<keyword evidence="4" id="KW-0560">Oxidoreductase</keyword>
<feature type="transmembrane region" description="Helical" evidence="8">
    <location>
        <begin position="242"/>
        <end position="260"/>
    </location>
</feature>
<feature type="binding site" description="axial binding residue" evidence="7">
    <location>
        <position position="497"/>
    </location>
    <ligand>
        <name>heme</name>
        <dbReference type="ChEBI" id="CHEBI:30413"/>
    </ligand>
    <ligandPart>
        <name>Fe</name>
        <dbReference type="ChEBI" id="CHEBI:18248"/>
    </ligandPart>
</feature>
<dbReference type="GO" id="GO:0016705">
    <property type="term" value="F:oxidoreductase activity, acting on paired donors, with incorporation or reduction of molecular oxygen"/>
    <property type="evidence" value="ECO:0007669"/>
    <property type="project" value="InterPro"/>
</dbReference>
<dbReference type="PANTHER" id="PTHR24305">
    <property type="entry name" value="CYTOCHROME P450"/>
    <property type="match status" value="1"/>
</dbReference>
<keyword evidence="5 7" id="KW-0408">Iron</keyword>
<dbReference type="GO" id="GO:0004497">
    <property type="term" value="F:monooxygenase activity"/>
    <property type="evidence" value="ECO:0007669"/>
    <property type="project" value="UniProtKB-KW"/>
</dbReference>
<dbReference type="PANTHER" id="PTHR24305:SF187">
    <property type="entry name" value="P450, PUTATIVE (EUROFUNG)-RELATED"/>
    <property type="match status" value="1"/>
</dbReference>
<dbReference type="PRINTS" id="PR00385">
    <property type="entry name" value="P450"/>
</dbReference>
<evidence type="ECO:0000256" key="3">
    <source>
        <dbReference type="ARBA" id="ARBA00022723"/>
    </source>
</evidence>
<evidence type="ECO:0000256" key="2">
    <source>
        <dbReference type="ARBA" id="ARBA00010617"/>
    </source>
</evidence>
<dbReference type="InterPro" id="IPR002401">
    <property type="entry name" value="Cyt_P450_E_grp-I"/>
</dbReference>
<dbReference type="InterPro" id="IPR036396">
    <property type="entry name" value="Cyt_P450_sf"/>
</dbReference>
<evidence type="ECO:0000256" key="6">
    <source>
        <dbReference type="ARBA" id="ARBA00023033"/>
    </source>
</evidence>
<dbReference type="OrthoDB" id="6692864at2759"/>
<evidence type="ECO:0000256" key="5">
    <source>
        <dbReference type="ARBA" id="ARBA00023004"/>
    </source>
</evidence>
<comment type="cofactor">
    <cofactor evidence="1 7">
        <name>heme</name>
        <dbReference type="ChEBI" id="CHEBI:30413"/>
    </cofactor>
</comment>
<dbReference type="InterPro" id="IPR050121">
    <property type="entry name" value="Cytochrome_P450_monoxygenase"/>
</dbReference>
<dbReference type="Pfam" id="PF00067">
    <property type="entry name" value="p450"/>
    <property type="match status" value="1"/>
</dbReference>
<feature type="transmembrane region" description="Helical" evidence="8">
    <location>
        <begin position="81"/>
        <end position="102"/>
    </location>
</feature>
<keyword evidence="8" id="KW-1133">Transmembrane helix</keyword>
<dbReference type="Gene3D" id="1.10.630.10">
    <property type="entry name" value="Cytochrome P450"/>
    <property type="match status" value="1"/>
</dbReference>
<evidence type="ECO:0000256" key="1">
    <source>
        <dbReference type="ARBA" id="ARBA00001971"/>
    </source>
</evidence>
<evidence type="ECO:0000313" key="10">
    <source>
        <dbReference type="Proteomes" id="UP000042958"/>
    </source>
</evidence>
<sequence length="562" mass="63865">MDLIVEKFHAEHAMAFMAERPLLARCALVGVFGVLVHHLVFIKSEWHMQGPRIIKTVSAAYAVLALLEARKTLSVAAFGHAGLIVGSFILSLLFSIGAYRLFFHRTRHFPGPRLAGLTKLWHMYQCRNGQNHLVLERMHREYGDFVRTGPNEITVFHPNGLALLDGPGSKTSKSVWYDFLLPNVGVTTIRERGWHDQRRRLWIKGFSNSAMQKYQEHIEAHVQDMDAIIAAAKGSPVPISTYIYWFAFDIMGLFAFSRSFDMLRSEHWHYSIRNLRKAMTLLGPFSSVPWAAQIGFWLLKGYWVVNDWHTMIAWCANQMQLRLDEPDSHDVAQGIIADSKKRGTLKEDQEQLVGDAIVAIVAGSDTVAPTLVFAIYQLALNPDKAEKLYQEVKDVSIQDLATFKKLPYLNAVIMETLRLHPAVPTGGNRDTPPEGMMIDGTFIPCNTTIVAPRYVLGRLESCFVRPNEWIPERFDTQPELVKDTRSFLPFAQGRYTCLGKDVAMIEMWTVLTVLITKYRFDFPAGQREKYIQNVEGKMRDQFTATPGDLALVFSKRENITSN</sequence>
<dbReference type="GO" id="GO:0043386">
    <property type="term" value="P:mycotoxin biosynthetic process"/>
    <property type="evidence" value="ECO:0007669"/>
    <property type="project" value="UniProtKB-ARBA"/>
</dbReference>
<dbReference type="EMBL" id="CDHK01000007">
    <property type="protein sequence ID" value="CEJ59321.1"/>
    <property type="molecule type" value="Genomic_DNA"/>
</dbReference>
<dbReference type="AlphaFoldDB" id="A0A0F7TU10"/>
<dbReference type="SUPFAM" id="SSF48264">
    <property type="entry name" value="Cytochrome P450"/>
    <property type="match status" value="1"/>
</dbReference>
<evidence type="ECO:0008006" key="11">
    <source>
        <dbReference type="Google" id="ProtNLM"/>
    </source>
</evidence>
<keyword evidence="6" id="KW-0503">Monooxygenase</keyword>
<evidence type="ECO:0000256" key="8">
    <source>
        <dbReference type="SAM" id="Phobius"/>
    </source>
</evidence>
<keyword evidence="8" id="KW-0472">Membrane</keyword>
<reference evidence="10" key="1">
    <citation type="journal article" date="2015" name="Genome Announc.">
        <title>Draft genome sequence of the fungus Penicillium brasilianum MG11.</title>
        <authorList>
            <person name="Horn F."/>
            <person name="Linde J."/>
            <person name="Mattern D.J."/>
            <person name="Walther G."/>
            <person name="Guthke R."/>
            <person name="Brakhage A.A."/>
            <person name="Valiante V."/>
        </authorList>
    </citation>
    <scope>NUCLEOTIDE SEQUENCE [LARGE SCALE GENOMIC DNA]</scope>
    <source>
        <strain evidence="10">MG11</strain>
    </source>
</reference>
<keyword evidence="10" id="KW-1185">Reference proteome</keyword>
<dbReference type="Proteomes" id="UP000042958">
    <property type="component" value="Unassembled WGS sequence"/>
</dbReference>
<dbReference type="InterPro" id="IPR001128">
    <property type="entry name" value="Cyt_P450"/>
</dbReference>
<dbReference type="GO" id="GO:0005506">
    <property type="term" value="F:iron ion binding"/>
    <property type="evidence" value="ECO:0007669"/>
    <property type="project" value="InterPro"/>
</dbReference>
<dbReference type="GO" id="GO:0020037">
    <property type="term" value="F:heme binding"/>
    <property type="evidence" value="ECO:0007669"/>
    <property type="project" value="InterPro"/>
</dbReference>
<proteinExistence type="inferred from homology"/>
<evidence type="ECO:0000256" key="7">
    <source>
        <dbReference type="PIRSR" id="PIRSR602401-1"/>
    </source>
</evidence>
<name>A0A0F7TU10_PENBI</name>
<protein>
    <recommendedName>
        <fullName evidence="11">Cytochrome P450</fullName>
    </recommendedName>
</protein>
<dbReference type="STRING" id="104259.A0A0F7TU10"/>